<feature type="chain" id="PRO_5037229193" evidence="1">
    <location>
        <begin position="24"/>
        <end position="485"/>
    </location>
</feature>
<feature type="signal peptide" evidence="1">
    <location>
        <begin position="1"/>
        <end position="23"/>
    </location>
</feature>
<gene>
    <name evidence="2" type="ORF">JL102_12045</name>
</gene>
<accession>A0A937FAE2</accession>
<dbReference type="Gene3D" id="1.25.40.390">
    <property type="match status" value="1"/>
</dbReference>
<dbReference type="PROSITE" id="PS51257">
    <property type="entry name" value="PROKAR_LIPOPROTEIN"/>
    <property type="match status" value="1"/>
</dbReference>
<keyword evidence="1" id="KW-0732">Signal</keyword>
<keyword evidence="3" id="KW-1185">Reference proteome</keyword>
<dbReference type="InterPro" id="IPR011990">
    <property type="entry name" value="TPR-like_helical_dom_sf"/>
</dbReference>
<dbReference type="RefSeq" id="WP_202244664.1">
    <property type="nucleotide sequence ID" value="NZ_JAESIY010000006.1"/>
</dbReference>
<evidence type="ECO:0000313" key="3">
    <source>
        <dbReference type="Proteomes" id="UP000659388"/>
    </source>
</evidence>
<dbReference type="AlphaFoldDB" id="A0A937FAE2"/>
<evidence type="ECO:0000313" key="2">
    <source>
        <dbReference type="EMBL" id="MBL3656868.1"/>
    </source>
</evidence>
<dbReference type="SUPFAM" id="SSF48452">
    <property type="entry name" value="TPR-like"/>
    <property type="match status" value="1"/>
</dbReference>
<dbReference type="Proteomes" id="UP000659388">
    <property type="component" value="Unassembled WGS sequence"/>
</dbReference>
<evidence type="ECO:0000256" key="1">
    <source>
        <dbReference type="SAM" id="SignalP"/>
    </source>
</evidence>
<name>A0A937FAE2_9BACT</name>
<keyword evidence="2" id="KW-0449">Lipoprotein</keyword>
<dbReference type="InterPro" id="IPR041662">
    <property type="entry name" value="SusD-like_2"/>
</dbReference>
<dbReference type="Pfam" id="PF12771">
    <property type="entry name" value="SusD-like_2"/>
    <property type="match status" value="1"/>
</dbReference>
<sequence length="485" mass="53974">MTIFKKLSAFMLAIMLLSTSCQENYLDINEDPNNPANATVETVLPAAINSVAFTIGGQWQILGELWAQHWTQSPGANQYANIDNYNINETTFNRQYIEIYAGALNDFNYVSKTAEENNNWNYYLIAEVMKAYTFQIMVDLYDDIPYTEALSGLENKNPKFDKGANVYADLIKKIDNALSKDLSAATSKSLGKEDIIFQGVMDNWIRFANTLKLKIYMRQSEINPSVASAGITSLFQNSATFLNTDAEMAEFIDVQNFRNPFYAAQVSSAGSGRGYTDIVASNTLLNYLQNNGDPRLDAIYSTPKEGGAHVGINQGDYTNASFKSARELSQPNIAATTPVVLISAAESKFLQAEAVIRYSVAGDAEQLYNEGIEESFAKLEVDNASNYYGTDNVYEFPSTSPEDQLDAILTQKWIAFANYQGLEAHFEHLRTGYPNFLTATPNNVTGDVSPKRLPYPTTELNNNSENVQQAGGQKQVIERIWWDPS</sequence>
<comment type="caution">
    <text evidence="2">The sequence shown here is derived from an EMBL/GenBank/DDBJ whole genome shotgun (WGS) entry which is preliminary data.</text>
</comment>
<proteinExistence type="predicted"/>
<dbReference type="EMBL" id="JAESIY010000006">
    <property type="protein sequence ID" value="MBL3656868.1"/>
    <property type="molecule type" value="Genomic_DNA"/>
</dbReference>
<organism evidence="2 3">
    <name type="scientific">Fulvivirga sediminis</name>
    <dbReference type="NCBI Taxonomy" id="2803949"/>
    <lineage>
        <taxon>Bacteria</taxon>
        <taxon>Pseudomonadati</taxon>
        <taxon>Bacteroidota</taxon>
        <taxon>Cytophagia</taxon>
        <taxon>Cytophagales</taxon>
        <taxon>Fulvivirgaceae</taxon>
        <taxon>Fulvivirga</taxon>
    </lineage>
</organism>
<reference evidence="2" key="1">
    <citation type="submission" date="2021-01" db="EMBL/GenBank/DDBJ databases">
        <title>Fulvivirga kasyanovii gen. nov., sp nov., a novel member of the phylum Bacteroidetes isolated from seawater in a mussel farm.</title>
        <authorList>
            <person name="Zhao L.-H."/>
            <person name="Wang Z.-J."/>
        </authorList>
    </citation>
    <scope>NUCLEOTIDE SEQUENCE</scope>
    <source>
        <strain evidence="2">2943</strain>
    </source>
</reference>
<protein>
    <submittedName>
        <fullName evidence="2">SusD/RagB family nutrient-binding outer membrane lipoprotein</fullName>
    </submittedName>
</protein>